<organism evidence="3 4">
    <name type="scientific">Hermanssonia centrifuga</name>
    <dbReference type="NCBI Taxonomy" id="98765"/>
    <lineage>
        <taxon>Eukaryota</taxon>
        <taxon>Fungi</taxon>
        <taxon>Dikarya</taxon>
        <taxon>Basidiomycota</taxon>
        <taxon>Agaricomycotina</taxon>
        <taxon>Agaricomycetes</taxon>
        <taxon>Polyporales</taxon>
        <taxon>Meruliaceae</taxon>
        <taxon>Hermanssonia</taxon>
    </lineage>
</organism>
<dbReference type="PANTHER" id="PTHR43160:SF3">
    <property type="entry name" value="ACONITATE HYDRATASE, MITOCHONDRIAL"/>
    <property type="match status" value="1"/>
</dbReference>
<dbReference type="SUPFAM" id="SSF53732">
    <property type="entry name" value="Aconitase iron-sulfur domain"/>
    <property type="match status" value="1"/>
</dbReference>
<dbReference type="GO" id="GO:0005739">
    <property type="term" value="C:mitochondrion"/>
    <property type="evidence" value="ECO:0007669"/>
    <property type="project" value="TreeGrafter"/>
</dbReference>
<dbReference type="PANTHER" id="PTHR43160">
    <property type="entry name" value="ACONITATE HYDRATASE B"/>
    <property type="match status" value="1"/>
</dbReference>
<dbReference type="Proteomes" id="UP000309038">
    <property type="component" value="Unassembled WGS sequence"/>
</dbReference>
<dbReference type="InterPro" id="IPR015931">
    <property type="entry name" value="Acnase/IPM_dHydase_lsu_aba_1/3"/>
</dbReference>
<keyword evidence="1" id="KW-0408">Iron</keyword>
<feature type="compositionally biased region" description="Polar residues" evidence="2">
    <location>
        <begin position="154"/>
        <end position="170"/>
    </location>
</feature>
<feature type="region of interest" description="Disordered" evidence="2">
    <location>
        <begin position="146"/>
        <end position="170"/>
    </location>
</feature>
<dbReference type="InterPro" id="IPR050926">
    <property type="entry name" value="Aconitase/IPM_isomerase"/>
</dbReference>
<dbReference type="AlphaFoldDB" id="A0A4S4K8S5"/>
<comment type="caution">
    <text evidence="3">The sequence shown here is derived from an EMBL/GenBank/DDBJ whole genome shotgun (WGS) entry which is preliminary data.</text>
</comment>
<evidence type="ECO:0000256" key="2">
    <source>
        <dbReference type="SAM" id="MobiDB-lite"/>
    </source>
</evidence>
<sequence length="170" mass="18401">MIVYVSVVTSYNHNFTGRNDANPATYAFVASSDLVTAMAFAGDLHFNPVTDTTTGADGNPFEFKYCLINTMNTVNDEANKVKDQITGEYAGIPATAAFWIAVRNHDCGEGLKVRPADKVDTLGLESFVPSKNFTLILKHHDGPKEDISPAHSFNEGQTEGLNTSSTPNLI</sequence>
<evidence type="ECO:0000313" key="3">
    <source>
        <dbReference type="EMBL" id="THG94308.1"/>
    </source>
</evidence>
<dbReference type="GO" id="GO:0006099">
    <property type="term" value="P:tricarboxylic acid cycle"/>
    <property type="evidence" value="ECO:0007669"/>
    <property type="project" value="TreeGrafter"/>
</dbReference>
<name>A0A4S4K8S5_9APHY</name>
<reference evidence="3 4" key="1">
    <citation type="submission" date="2019-02" db="EMBL/GenBank/DDBJ databases">
        <title>Genome sequencing of the rare red list fungi Phlebia centrifuga.</title>
        <authorList>
            <person name="Buettner E."/>
            <person name="Kellner H."/>
        </authorList>
    </citation>
    <scope>NUCLEOTIDE SEQUENCE [LARGE SCALE GENOMIC DNA]</scope>
    <source>
        <strain evidence="3 4">DSM 108282</strain>
    </source>
</reference>
<dbReference type="InterPro" id="IPR036008">
    <property type="entry name" value="Aconitase_4Fe-4S_dom"/>
</dbReference>
<dbReference type="GO" id="GO:0005829">
    <property type="term" value="C:cytosol"/>
    <property type="evidence" value="ECO:0007669"/>
    <property type="project" value="TreeGrafter"/>
</dbReference>
<evidence type="ECO:0000256" key="1">
    <source>
        <dbReference type="ARBA" id="ARBA00023004"/>
    </source>
</evidence>
<dbReference type="GO" id="GO:0051539">
    <property type="term" value="F:4 iron, 4 sulfur cluster binding"/>
    <property type="evidence" value="ECO:0007669"/>
    <property type="project" value="TreeGrafter"/>
</dbReference>
<accession>A0A4S4K8S5</accession>
<proteinExistence type="predicted"/>
<gene>
    <name evidence="3" type="ORF">EW026_g7141</name>
</gene>
<protein>
    <submittedName>
        <fullName evidence="3">Uncharacterized protein</fullName>
    </submittedName>
</protein>
<dbReference type="GO" id="GO:0003994">
    <property type="term" value="F:aconitate hydratase activity"/>
    <property type="evidence" value="ECO:0007669"/>
    <property type="project" value="TreeGrafter"/>
</dbReference>
<evidence type="ECO:0000313" key="4">
    <source>
        <dbReference type="Proteomes" id="UP000309038"/>
    </source>
</evidence>
<keyword evidence="4" id="KW-1185">Reference proteome</keyword>
<dbReference type="EMBL" id="SGPJ01000467">
    <property type="protein sequence ID" value="THG94308.1"/>
    <property type="molecule type" value="Genomic_DNA"/>
</dbReference>
<dbReference type="Gene3D" id="3.30.499.10">
    <property type="entry name" value="Aconitase, domain 3"/>
    <property type="match status" value="1"/>
</dbReference>